<sequence>MRDWSMEEPMDGIAGELSTQHGGLRSTLLFFMAVAWYNVIELVVLVLTTFRRWRGLYFWSLLLSGTLGVAPYTVGFLLKFFTPAPARATVTVLTVGWWTMVTGQSLVLYSRLHLVLRDERVLRRVLGMILANAVLLHVPTTVLTYGANLRQTPAWLRGYNIVEKLQLTGFTVQEVVISLLYIWETVKLLRMCAARENRKIMRQLVGINVAMLVMDLVLLSLEYADYYAVQISLKGAVYSIKLKLEFAVLGRLVAVVHNRCPPAPIDGDLQLSRYAGGGGQGDDGDDGHAGSGGAMVAAAARSVAVQRAPLF</sequence>
<dbReference type="AlphaFoldDB" id="A0A2V5HMB4"/>
<feature type="transmembrane region" description="Helical" evidence="1">
    <location>
        <begin position="28"/>
        <end position="50"/>
    </location>
</feature>
<feature type="domain" description="DUF7703" evidence="2">
    <location>
        <begin position="28"/>
        <end position="256"/>
    </location>
</feature>
<evidence type="ECO:0000313" key="3">
    <source>
        <dbReference type="EMBL" id="PYI25628.1"/>
    </source>
</evidence>
<feature type="transmembrane region" description="Helical" evidence="1">
    <location>
        <begin position="121"/>
        <end position="145"/>
    </location>
</feature>
<feature type="transmembrane region" description="Helical" evidence="1">
    <location>
        <begin position="57"/>
        <end position="78"/>
    </location>
</feature>
<dbReference type="Pfam" id="PF24802">
    <property type="entry name" value="DUF7703"/>
    <property type="match status" value="1"/>
</dbReference>
<evidence type="ECO:0000313" key="4">
    <source>
        <dbReference type="Proteomes" id="UP000248817"/>
    </source>
</evidence>
<dbReference type="InterPro" id="IPR056120">
    <property type="entry name" value="DUF7703"/>
</dbReference>
<keyword evidence="1" id="KW-0472">Membrane</keyword>
<keyword evidence="4" id="KW-1185">Reference proteome</keyword>
<keyword evidence="1" id="KW-1133">Transmembrane helix</keyword>
<name>A0A2V5HMB4_9EURO</name>
<organism evidence="3 4">
    <name type="scientific">Aspergillus indologenus CBS 114.80</name>
    <dbReference type="NCBI Taxonomy" id="1450541"/>
    <lineage>
        <taxon>Eukaryota</taxon>
        <taxon>Fungi</taxon>
        <taxon>Dikarya</taxon>
        <taxon>Ascomycota</taxon>
        <taxon>Pezizomycotina</taxon>
        <taxon>Eurotiomycetes</taxon>
        <taxon>Eurotiomycetidae</taxon>
        <taxon>Eurotiales</taxon>
        <taxon>Aspergillaceae</taxon>
        <taxon>Aspergillus</taxon>
        <taxon>Aspergillus subgen. Circumdati</taxon>
    </lineage>
</organism>
<dbReference type="Proteomes" id="UP000248817">
    <property type="component" value="Unassembled WGS sequence"/>
</dbReference>
<evidence type="ECO:0000259" key="2">
    <source>
        <dbReference type="Pfam" id="PF24802"/>
    </source>
</evidence>
<dbReference type="PANTHER" id="PTHR37013">
    <property type="entry name" value="INTEGRAL MEMBRANE PROTEIN (AFU_ORTHOLOGUE AFUA_1G05950)-RELATED"/>
    <property type="match status" value="1"/>
</dbReference>
<feature type="transmembrane region" description="Helical" evidence="1">
    <location>
        <begin position="165"/>
        <end position="183"/>
    </location>
</feature>
<protein>
    <recommendedName>
        <fullName evidence="2">DUF7703 domain-containing protein</fullName>
    </recommendedName>
</protein>
<proteinExistence type="predicted"/>
<feature type="transmembrane region" description="Helical" evidence="1">
    <location>
        <begin position="204"/>
        <end position="224"/>
    </location>
</feature>
<feature type="transmembrane region" description="Helical" evidence="1">
    <location>
        <begin position="90"/>
        <end position="109"/>
    </location>
</feature>
<dbReference type="PANTHER" id="PTHR37013:SF6">
    <property type="entry name" value="INTEGRAL MEMBRANE PROTEIN"/>
    <property type="match status" value="1"/>
</dbReference>
<reference evidence="3 4" key="1">
    <citation type="submission" date="2018-02" db="EMBL/GenBank/DDBJ databases">
        <title>The genomes of Aspergillus section Nigri reveals drivers in fungal speciation.</title>
        <authorList>
            <consortium name="DOE Joint Genome Institute"/>
            <person name="Vesth T.C."/>
            <person name="Nybo J."/>
            <person name="Theobald S."/>
            <person name="Brandl J."/>
            <person name="Frisvad J.C."/>
            <person name="Nielsen K.F."/>
            <person name="Lyhne E.K."/>
            <person name="Kogle M.E."/>
            <person name="Kuo A."/>
            <person name="Riley R."/>
            <person name="Clum A."/>
            <person name="Nolan M."/>
            <person name="Lipzen A."/>
            <person name="Salamov A."/>
            <person name="Henrissat B."/>
            <person name="Wiebenga A."/>
            <person name="De vries R.P."/>
            <person name="Grigoriev I.V."/>
            <person name="Mortensen U.H."/>
            <person name="Andersen M.R."/>
            <person name="Baker S.E."/>
        </authorList>
    </citation>
    <scope>NUCLEOTIDE SEQUENCE [LARGE SCALE GENOMIC DNA]</scope>
    <source>
        <strain evidence="3 4">CBS 114.80</strain>
    </source>
</reference>
<accession>A0A2V5HMB4</accession>
<gene>
    <name evidence="3" type="ORF">BP00DRAFT_440594</name>
</gene>
<keyword evidence="1" id="KW-0812">Transmembrane</keyword>
<dbReference type="EMBL" id="KZ825634">
    <property type="protein sequence ID" value="PYI25628.1"/>
    <property type="molecule type" value="Genomic_DNA"/>
</dbReference>
<evidence type="ECO:0000256" key="1">
    <source>
        <dbReference type="SAM" id="Phobius"/>
    </source>
</evidence>